<accession>A0A975BMH5</accession>
<dbReference type="EMBL" id="CP061800">
    <property type="protein sequence ID" value="QTA88191.1"/>
    <property type="molecule type" value="Genomic_DNA"/>
</dbReference>
<name>A0A975BMH5_9BACT</name>
<dbReference type="AlphaFoldDB" id="A0A975BMH5"/>
<evidence type="ECO:0000313" key="2">
    <source>
        <dbReference type="Proteomes" id="UP000663722"/>
    </source>
</evidence>
<organism evidence="1 2">
    <name type="scientific">Desulfonema magnum</name>
    <dbReference type="NCBI Taxonomy" id="45655"/>
    <lineage>
        <taxon>Bacteria</taxon>
        <taxon>Pseudomonadati</taxon>
        <taxon>Thermodesulfobacteriota</taxon>
        <taxon>Desulfobacteria</taxon>
        <taxon>Desulfobacterales</taxon>
        <taxon>Desulfococcaceae</taxon>
        <taxon>Desulfonema</taxon>
    </lineage>
</organism>
<proteinExistence type="predicted"/>
<protein>
    <submittedName>
        <fullName evidence="1">Uncharacterized protein</fullName>
    </submittedName>
</protein>
<keyword evidence="2" id="KW-1185">Reference proteome</keyword>
<dbReference type="Proteomes" id="UP000663722">
    <property type="component" value="Chromosome"/>
</dbReference>
<dbReference type="KEGG" id="dmm:dnm_042320"/>
<gene>
    <name evidence="1" type="ORF">dnm_042320</name>
</gene>
<sequence length="86" mass="10206">MHLKTVPKFQQIEFTEIQNFKTKIMLSATASVNTPFVSDIQDFFDGRYPDHMDCKTFFGIDTYKLTLYISLSNEEKRMQFLLVKHF</sequence>
<reference evidence="1" key="1">
    <citation type="journal article" date="2021" name="Microb. Physiol.">
        <title>Proteogenomic Insights into the Physiology of Marine, Sulfate-Reducing, Filamentous Desulfonema limicola and Desulfonema magnum.</title>
        <authorList>
            <person name="Schnaars V."/>
            <person name="Wohlbrand L."/>
            <person name="Scheve S."/>
            <person name="Hinrichs C."/>
            <person name="Reinhardt R."/>
            <person name="Rabus R."/>
        </authorList>
    </citation>
    <scope>NUCLEOTIDE SEQUENCE</scope>
    <source>
        <strain evidence="1">4be13</strain>
    </source>
</reference>
<evidence type="ECO:0000313" key="1">
    <source>
        <dbReference type="EMBL" id="QTA88191.1"/>
    </source>
</evidence>